<dbReference type="Gene3D" id="3.40.50.300">
    <property type="entry name" value="P-loop containing nucleotide triphosphate hydrolases"/>
    <property type="match status" value="1"/>
</dbReference>
<evidence type="ECO:0000313" key="11">
    <source>
        <dbReference type="EMBL" id="OIQ66876.1"/>
    </source>
</evidence>
<evidence type="ECO:0000256" key="8">
    <source>
        <dbReference type="ARBA" id="ARBA00022840"/>
    </source>
</evidence>
<dbReference type="GO" id="GO:0046872">
    <property type="term" value="F:metal ion binding"/>
    <property type="evidence" value="ECO:0007669"/>
    <property type="project" value="UniProtKB-KW"/>
</dbReference>
<protein>
    <recommendedName>
        <fullName evidence="3">tRNA threonylcarbamoyladenosine biosynthesis protein TsaE</fullName>
    </recommendedName>
    <alternativeName>
        <fullName evidence="10">t(6)A37 threonylcarbamoyladenosine biosynthesis protein TsaE</fullName>
    </alternativeName>
</protein>
<keyword evidence="7" id="KW-0547">Nucleotide-binding</keyword>
<dbReference type="EMBL" id="MLJW01006300">
    <property type="protein sequence ID" value="OIQ66876.1"/>
    <property type="molecule type" value="Genomic_DNA"/>
</dbReference>
<comment type="similarity">
    <text evidence="2">Belongs to the TsaE family.</text>
</comment>
<evidence type="ECO:0000256" key="5">
    <source>
        <dbReference type="ARBA" id="ARBA00022694"/>
    </source>
</evidence>
<evidence type="ECO:0000256" key="9">
    <source>
        <dbReference type="ARBA" id="ARBA00022842"/>
    </source>
</evidence>
<evidence type="ECO:0000256" key="1">
    <source>
        <dbReference type="ARBA" id="ARBA00004496"/>
    </source>
</evidence>
<evidence type="ECO:0000256" key="6">
    <source>
        <dbReference type="ARBA" id="ARBA00022723"/>
    </source>
</evidence>
<dbReference type="InterPro" id="IPR003442">
    <property type="entry name" value="T6A_TsaE"/>
</dbReference>
<gene>
    <name evidence="11" type="primary">tsaE_15</name>
    <name evidence="11" type="ORF">GALL_515520</name>
</gene>
<keyword evidence="4" id="KW-0963">Cytoplasm</keyword>
<evidence type="ECO:0000256" key="2">
    <source>
        <dbReference type="ARBA" id="ARBA00007599"/>
    </source>
</evidence>
<organism evidence="11">
    <name type="scientific">mine drainage metagenome</name>
    <dbReference type="NCBI Taxonomy" id="410659"/>
    <lineage>
        <taxon>unclassified sequences</taxon>
        <taxon>metagenomes</taxon>
        <taxon>ecological metagenomes</taxon>
    </lineage>
</organism>
<dbReference type="InterPro" id="IPR027417">
    <property type="entry name" value="P-loop_NTPase"/>
</dbReference>
<evidence type="ECO:0000256" key="7">
    <source>
        <dbReference type="ARBA" id="ARBA00022741"/>
    </source>
</evidence>
<evidence type="ECO:0000256" key="4">
    <source>
        <dbReference type="ARBA" id="ARBA00022490"/>
    </source>
</evidence>
<keyword evidence="8" id="KW-0067">ATP-binding</keyword>
<dbReference type="GO" id="GO:0002949">
    <property type="term" value="P:tRNA threonylcarbamoyladenosine modification"/>
    <property type="evidence" value="ECO:0007669"/>
    <property type="project" value="InterPro"/>
</dbReference>
<sequence length="164" mass="18183">MIHTANDTLLRYSRHLADEAATLALGADIARALAPGLVIYLYGNLGAGKTTLSRGIMRGLGYQGKVKSPTYTLVELYNVSRLKLYHFDLYRFNDALEWEEAGFREYFNRDSVCLVEWPEKAAELLPTPDIRLYLTPDGEGRIAVIEAVTQGGKQCLSQLPATTG</sequence>
<comment type="caution">
    <text evidence="11">The sequence shown here is derived from an EMBL/GenBank/DDBJ whole genome shotgun (WGS) entry which is preliminary data.</text>
</comment>
<keyword evidence="9" id="KW-0460">Magnesium</keyword>
<comment type="subcellular location">
    <subcellularLocation>
        <location evidence="1">Cytoplasm</location>
    </subcellularLocation>
</comment>
<dbReference type="PANTHER" id="PTHR33540">
    <property type="entry name" value="TRNA THREONYLCARBAMOYLADENOSINE BIOSYNTHESIS PROTEIN TSAE"/>
    <property type="match status" value="1"/>
</dbReference>
<name>A0A1J5PH32_9ZZZZ</name>
<dbReference type="PANTHER" id="PTHR33540:SF2">
    <property type="entry name" value="TRNA THREONYLCARBAMOYLADENOSINE BIOSYNTHESIS PROTEIN TSAE"/>
    <property type="match status" value="1"/>
</dbReference>
<dbReference type="GO" id="GO:0005524">
    <property type="term" value="F:ATP binding"/>
    <property type="evidence" value="ECO:0007669"/>
    <property type="project" value="UniProtKB-KW"/>
</dbReference>
<keyword evidence="6" id="KW-0479">Metal-binding</keyword>
<keyword evidence="5" id="KW-0819">tRNA processing</keyword>
<dbReference type="Pfam" id="PF02367">
    <property type="entry name" value="TsaE"/>
    <property type="match status" value="1"/>
</dbReference>
<evidence type="ECO:0000256" key="10">
    <source>
        <dbReference type="ARBA" id="ARBA00032441"/>
    </source>
</evidence>
<accession>A0A1J5PH32</accession>
<dbReference type="AlphaFoldDB" id="A0A1J5PH32"/>
<proteinExistence type="inferred from homology"/>
<dbReference type="SUPFAM" id="SSF52540">
    <property type="entry name" value="P-loop containing nucleoside triphosphate hydrolases"/>
    <property type="match status" value="1"/>
</dbReference>
<reference evidence="11" key="1">
    <citation type="submission" date="2016-10" db="EMBL/GenBank/DDBJ databases">
        <title>Sequence of Gallionella enrichment culture.</title>
        <authorList>
            <person name="Poehlein A."/>
            <person name="Muehling M."/>
            <person name="Daniel R."/>
        </authorList>
    </citation>
    <scope>NUCLEOTIDE SEQUENCE</scope>
</reference>
<dbReference type="NCBIfam" id="TIGR00150">
    <property type="entry name" value="T6A_YjeE"/>
    <property type="match status" value="1"/>
</dbReference>
<dbReference type="GO" id="GO:0005737">
    <property type="term" value="C:cytoplasm"/>
    <property type="evidence" value="ECO:0007669"/>
    <property type="project" value="UniProtKB-SubCell"/>
</dbReference>
<evidence type="ECO:0000256" key="3">
    <source>
        <dbReference type="ARBA" id="ARBA00019010"/>
    </source>
</evidence>